<organism evidence="2 3">
    <name type="scientific">Toxoplasma gondii TgCatPRC2</name>
    <dbReference type="NCBI Taxonomy" id="1130821"/>
    <lineage>
        <taxon>Eukaryota</taxon>
        <taxon>Sar</taxon>
        <taxon>Alveolata</taxon>
        <taxon>Apicomplexa</taxon>
        <taxon>Conoidasida</taxon>
        <taxon>Coccidia</taxon>
        <taxon>Eucoccidiorida</taxon>
        <taxon>Eimeriorina</taxon>
        <taxon>Sarcocystidae</taxon>
        <taxon>Toxoplasma</taxon>
    </lineage>
</organism>
<dbReference type="VEuPathDB" id="ToxoDB:TGPRC2_258828"/>
<keyword evidence="1" id="KW-0472">Membrane</keyword>
<evidence type="ECO:0000256" key="1">
    <source>
        <dbReference type="SAM" id="Phobius"/>
    </source>
</evidence>
<feature type="transmembrane region" description="Helical" evidence="1">
    <location>
        <begin position="55"/>
        <end position="75"/>
    </location>
</feature>
<accession>A0A151HLV3</accession>
<evidence type="ECO:0000313" key="2">
    <source>
        <dbReference type="EMBL" id="KYK70292.1"/>
    </source>
</evidence>
<name>A0A151HLV3_TOXGO</name>
<evidence type="ECO:0000313" key="3">
    <source>
        <dbReference type="Proteomes" id="UP000075225"/>
    </source>
</evidence>
<feature type="transmembrane region" description="Helical" evidence="1">
    <location>
        <begin position="12"/>
        <end position="43"/>
    </location>
</feature>
<sequence>MFFTFFKHLFFFVASGVISFLCSFFSLFFLLLRCLLLFASFYSVSQLFLSLCSRALLLSVQISACFPSLTLPLLLFQVLPLLLSRRLLSPLLPSGFSSSLFLALCMPRRLPLPQAFRQPAVQRRIALSSVDPK</sequence>
<dbReference type="EMBL" id="AHZP02000576">
    <property type="protein sequence ID" value="KYK70292.1"/>
    <property type="molecule type" value="Genomic_DNA"/>
</dbReference>
<keyword evidence="1" id="KW-1133">Transmembrane helix</keyword>
<comment type="caution">
    <text evidence="2">The sequence shown here is derived from an EMBL/GenBank/DDBJ whole genome shotgun (WGS) entry which is preliminary data.</text>
</comment>
<protein>
    <submittedName>
        <fullName evidence="2">Putative transmembrane protein</fullName>
    </submittedName>
</protein>
<reference evidence="3" key="1">
    <citation type="submission" date="2016-03" db="EMBL/GenBank/DDBJ databases">
        <authorList>
            <person name="Sibley D."/>
            <person name="Venepally P."/>
            <person name="Karamycheva S."/>
            <person name="Hadjithomas M."/>
            <person name="Khan A."/>
            <person name="Brunk B."/>
            <person name="Roos D."/>
            <person name="Caler E."/>
            <person name="Lorenzi H."/>
        </authorList>
    </citation>
    <scope>NUCLEOTIDE SEQUENCE [LARGE SCALE GENOMIC DNA]</scope>
    <source>
        <strain evidence="3">TgCatPRC2</strain>
    </source>
</reference>
<gene>
    <name evidence="2" type="ORF">TGPRC2_258828</name>
</gene>
<proteinExistence type="predicted"/>
<dbReference type="Proteomes" id="UP000075225">
    <property type="component" value="Unassembled WGS sequence"/>
</dbReference>
<dbReference type="AlphaFoldDB" id="A0A151HLV3"/>
<keyword evidence="1 2" id="KW-0812">Transmembrane</keyword>